<gene>
    <name evidence="1" type="ORF">A2159_00230</name>
</gene>
<sequence>MQRKKLVKLMQILEKEEKQAKIRARELRFVANETAKSTVSSWSAGGDRFHTRSQSEAAEELYQKIISLRRKVEEEVAKSVTERISEPCFVNLILNGKKEEFYLVDQVVNLPEIKLISSDSLLGKTIIGKKINEDFSFLTEDGRKTEGKIISFE</sequence>
<accession>A0A1F7X392</accession>
<evidence type="ECO:0000313" key="1">
    <source>
        <dbReference type="EMBL" id="OGM09560.1"/>
    </source>
</evidence>
<evidence type="ECO:0008006" key="3">
    <source>
        <dbReference type="Google" id="ProtNLM"/>
    </source>
</evidence>
<protein>
    <recommendedName>
        <fullName evidence="3">Transcription elongation factor GreA/GreB C-terminal domain-containing protein</fullName>
    </recommendedName>
</protein>
<dbReference type="Gene3D" id="3.10.50.30">
    <property type="entry name" value="Transcription elongation factor, GreA/GreB, C-terminal domain"/>
    <property type="match status" value="1"/>
</dbReference>
<reference evidence="1 2" key="1">
    <citation type="journal article" date="2016" name="Nat. Commun.">
        <title>Thousands of microbial genomes shed light on interconnected biogeochemical processes in an aquifer system.</title>
        <authorList>
            <person name="Anantharaman K."/>
            <person name="Brown C.T."/>
            <person name="Hug L.A."/>
            <person name="Sharon I."/>
            <person name="Castelle C.J."/>
            <person name="Probst A.J."/>
            <person name="Thomas B.C."/>
            <person name="Singh A."/>
            <person name="Wilkins M.J."/>
            <person name="Karaoz U."/>
            <person name="Brodie E.L."/>
            <person name="Williams K.H."/>
            <person name="Hubbard S.S."/>
            <person name="Banfield J.F."/>
        </authorList>
    </citation>
    <scope>NUCLEOTIDE SEQUENCE [LARGE SCALE GENOMIC DNA]</scope>
</reference>
<evidence type="ECO:0000313" key="2">
    <source>
        <dbReference type="Proteomes" id="UP000179219"/>
    </source>
</evidence>
<name>A0A1F7X392_9BACT</name>
<dbReference type="Proteomes" id="UP000179219">
    <property type="component" value="Unassembled WGS sequence"/>
</dbReference>
<dbReference type="InterPro" id="IPR036953">
    <property type="entry name" value="GreA/GreB_C_sf"/>
</dbReference>
<dbReference type="GO" id="GO:0032784">
    <property type="term" value="P:regulation of DNA-templated transcription elongation"/>
    <property type="evidence" value="ECO:0007669"/>
    <property type="project" value="InterPro"/>
</dbReference>
<proteinExistence type="predicted"/>
<organism evidence="1 2">
    <name type="scientific">Candidatus Woesebacteria bacterium RBG_13_34_9</name>
    <dbReference type="NCBI Taxonomy" id="1802477"/>
    <lineage>
        <taxon>Bacteria</taxon>
        <taxon>Candidatus Woeseibacteriota</taxon>
    </lineage>
</organism>
<dbReference type="EMBL" id="MGFP01000021">
    <property type="protein sequence ID" value="OGM09560.1"/>
    <property type="molecule type" value="Genomic_DNA"/>
</dbReference>
<dbReference type="GO" id="GO:0003677">
    <property type="term" value="F:DNA binding"/>
    <property type="evidence" value="ECO:0007669"/>
    <property type="project" value="InterPro"/>
</dbReference>
<comment type="caution">
    <text evidence="1">The sequence shown here is derived from an EMBL/GenBank/DDBJ whole genome shotgun (WGS) entry which is preliminary data.</text>
</comment>
<dbReference type="AlphaFoldDB" id="A0A1F7X392"/>